<protein>
    <recommendedName>
        <fullName evidence="8">threonine ammonia-lyase</fullName>
        <ecNumber evidence="8">4.3.1.19</ecNumber>
    </recommendedName>
    <alternativeName>
        <fullName evidence="13">Threonine deaminase</fullName>
    </alternativeName>
</protein>
<evidence type="ECO:0000256" key="1">
    <source>
        <dbReference type="ARBA" id="ARBA00001274"/>
    </source>
</evidence>
<evidence type="ECO:0000256" key="8">
    <source>
        <dbReference type="ARBA" id="ARBA00012096"/>
    </source>
</evidence>
<evidence type="ECO:0000256" key="10">
    <source>
        <dbReference type="ARBA" id="ARBA00022898"/>
    </source>
</evidence>
<keyword evidence="10 14" id="KW-0663">Pyridoxal phosphate</keyword>
<comment type="cofactor">
    <cofactor evidence="3">
        <name>pyridoxal 5'-phosphate</name>
        <dbReference type="ChEBI" id="CHEBI:597326"/>
    </cofactor>
</comment>
<dbReference type="AlphaFoldDB" id="A0A1B1S071"/>
<dbReference type="FunFam" id="3.40.50.1100:FF:000007">
    <property type="entry name" value="L-threonine dehydratase catabolic TdcB"/>
    <property type="match status" value="1"/>
</dbReference>
<dbReference type="STRING" id="1302659.I858_006005"/>
<dbReference type="InterPro" id="IPR027278">
    <property type="entry name" value="ACCD_DCysDesulf"/>
</dbReference>
<reference evidence="16" key="1">
    <citation type="submission" date="2016-10" db="EMBL/GenBank/DDBJ databases">
        <authorList>
            <person name="See-Too W.S."/>
        </authorList>
    </citation>
    <scope>NUCLEOTIDE SEQUENCE</scope>
    <source>
        <strain evidence="16">L10.15</strain>
    </source>
</reference>
<keyword evidence="9" id="KW-0460">Magnesium</keyword>
<dbReference type="KEGG" id="pll:I858_006005"/>
<dbReference type="GO" id="GO:0003941">
    <property type="term" value="F:L-serine ammonia-lyase activity"/>
    <property type="evidence" value="ECO:0007669"/>
    <property type="project" value="TreeGrafter"/>
</dbReference>
<dbReference type="PIRSF" id="PIRSF006278">
    <property type="entry name" value="ACCD_DCysDesulf"/>
    <property type="match status" value="1"/>
</dbReference>
<name>A0A1B1S071_9BACL</name>
<evidence type="ECO:0000313" key="16">
    <source>
        <dbReference type="EMBL" id="ANU26576.1"/>
    </source>
</evidence>
<comment type="similarity">
    <text evidence="7">Belongs to the serine/threonine dehydratase family.</text>
</comment>
<evidence type="ECO:0000256" key="13">
    <source>
        <dbReference type="ARBA" id="ARBA00031427"/>
    </source>
</evidence>
<evidence type="ECO:0000256" key="6">
    <source>
        <dbReference type="ARBA" id="ARBA00008639"/>
    </source>
</evidence>
<dbReference type="InterPro" id="IPR036052">
    <property type="entry name" value="TrpB-like_PALP_sf"/>
</dbReference>
<accession>A0A1B1S071</accession>
<comment type="cofactor">
    <cofactor evidence="5">
        <name>Mg(2+)</name>
        <dbReference type="ChEBI" id="CHEBI:18420"/>
    </cofactor>
</comment>
<comment type="cofactor">
    <cofactor evidence="2">
        <name>Ca(2+)</name>
        <dbReference type="ChEBI" id="CHEBI:29108"/>
    </cofactor>
</comment>
<dbReference type="EMBL" id="CP016540">
    <property type="protein sequence ID" value="ANU26576.1"/>
    <property type="molecule type" value="Genomic_DNA"/>
</dbReference>
<keyword evidence="11" id="KW-0456">Lyase</keyword>
<evidence type="ECO:0000256" key="5">
    <source>
        <dbReference type="ARBA" id="ARBA00001946"/>
    </source>
</evidence>
<dbReference type="GO" id="GO:0030378">
    <property type="term" value="F:serine racemase activity"/>
    <property type="evidence" value="ECO:0007669"/>
    <property type="project" value="TreeGrafter"/>
</dbReference>
<evidence type="ECO:0000256" key="11">
    <source>
        <dbReference type="ARBA" id="ARBA00023239"/>
    </source>
</evidence>
<evidence type="ECO:0000256" key="4">
    <source>
        <dbReference type="ARBA" id="ARBA00001936"/>
    </source>
</evidence>
<dbReference type="GO" id="GO:0070179">
    <property type="term" value="P:D-serine biosynthetic process"/>
    <property type="evidence" value="ECO:0007669"/>
    <property type="project" value="TreeGrafter"/>
</dbReference>
<comment type="cofactor">
    <cofactor evidence="4">
        <name>Mn(2+)</name>
        <dbReference type="ChEBI" id="CHEBI:29035"/>
    </cofactor>
</comment>
<comment type="similarity">
    <text evidence="6">Belongs to the ACC deaminase/D-cysteine desulfhydrase family.</text>
</comment>
<dbReference type="PANTHER" id="PTHR43050">
    <property type="entry name" value="SERINE / THREONINE RACEMASE FAMILY MEMBER"/>
    <property type="match status" value="1"/>
</dbReference>
<organism evidence="16 17">
    <name type="scientific">Planococcus versutus</name>
    <dbReference type="NCBI Taxonomy" id="1302659"/>
    <lineage>
        <taxon>Bacteria</taxon>
        <taxon>Bacillati</taxon>
        <taxon>Bacillota</taxon>
        <taxon>Bacilli</taxon>
        <taxon>Bacillales</taxon>
        <taxon>Caryophanaceae</taxon>
        <taxon>Planococcus</taxon>
    </lineage>
</organism>
<dbReference type="PANTHER" id="PTHR43050:SF1">
    <property type="entry name" value="SERINE RACEMASE"/>
    <property type="match status" value="1"/>
</dbReference>
<comment type="function">
    <text evidence="12">Catalyzes the anaerobic formation of alpha-ketobutyrate and ammonia from threonine in a two-step reaction. The first step involved a dehydration of threonine and a production of enamine intermediates (aminocrotonate), which tautomerizes to its imine form (iminobutyrate). Both intermediates are unstable and short-lived. The second step is the nonenzymatic hydrolysis of the enamine/imine intermediates to form 2-ketobutyrate and free ammonia. In the low water environment of the cell, the second step is accelerated by RidA.</text>
</comment>
<comment type="catalytic activity">
    <reaction evidence="1">
        <text>L-threonine = 2-oxobutanoate + NH4(+)</text>
        <dbReference type="Rhea" id="RHEA:22108"/>
        <dbReference type="ChEBI" id="CHEBI:16763"/>
        <dbReference type="ChEBI" id="CHEBI:28938"/>
        <dbReference type="ChEBI" id="CHEBI:57926"/>
        <dbReference type="EC" id="4.3.1.19"/>
    </reaction>
</comment>
<evidence type="ECO:0000256" key="3">
    <source>
        <dbReference type="ARBA" id="ARBA00001933"/>
    </source>
</evidence>
<dbReference type="GO" id="GO:0018114">
    <property type="term" value="F:threonine racemase activity"/>
    <property type="evidence" value="ECO:0007669"/>
    <property type="project" value="TreeGrafter"/>
</dbReference>
<dbReference type="GO" id="GO:0016846">
    <property type="term" value="F:carbon-sulfur lyase activity"/>
    <property type="evidence" value="ECO:0007669"/>
    <property type="project" value="UniProtKB-ARBA"/>
</dbReference>
<keyword evidence="17" id="KW-1185">Reference proteome</keyword>
<evidence type="ECO:0000256" key="12">
    <source>
        <dbReference type="ARBA" id="ARBA00025527"/>
    </source>
</evidence>
<dbReference type="Pfam" id="PF00291">
    <property type="entry name" value="PALP"/>
    <property type="match status" value="1"/>
</dbReference>
<dbReference type="GO" id="GO:0030170">
    <property type="term" value="F:pyridoxal phosphate binding"/>
    <property type="evidence" value="ECO:0007669"/>
    <property type="project" value="InterPro"/>
</dbReference>
<evidence type="ECO:0000256" key="14">
    <source>
        <dbReference type="PIRSR" id="PIRSR006278-2"/>
    </source>
</evidence>
<dbReference type="GO" id="GO:0000287">
    <property type="term" value="F:magnesium ion binding"/>
    <property type="evidence" value="ECO:0007669"/>
    <property type="project" value="TreeGrafter"/>
</dbReference>
<dbReference type="GO" id="GO:0004794">
    <property type="term" value="F:threonine deaminase activity"/>
    <property type="evidence" value="ECO:0007669"/>
    <property type="project" value="UniProtKB-EC"/>
</dbReference>
<evidence type="ECO:0000313" key="17">
    <source>
        <dbReference type="Proteomes" id="UP000053354"/>
    </source>
</evidence>
<dbReference type="GO" id="GO:0005524">
    <property type="term" value="F:ATP binding"/>
    <property type="evidence" value="ECO:0007669"/>
    <property type="project" value="TreeGrafter"/>
</dbReference>
<dbReference type="FunFam" id="3.40.50.1100:FF:000005">
    <property type="entry name" value="Threonine dehydratase catabolic"/>
    <property type="match status" value="1"/>
</dbReference>
<dbReference type="InterPro" id="IPR000634">
    <property type="entry name" value="Ser/Thr_deHydtase_PyrdxlP-BS"/>
</dbReference>
<feature type="domain" description="Tryptophan synthase beta chain-like PALP" evidence="15">
    <location>
        <begin position="17"/>
        <end position="302"/>
    </location>
</feature>
<evidence type="ECO:0000259" key="15">
    <source>
        <dbReference type="Pfam" id="PF00291"/>
    </source>
</evidence>
<dbReference type="PROSITE" id="PS00165">
    <property type="entry name" value="DEHYDRATASE_SER_THR"/>
    <property type="match status" value="1"/>
</dbReference>
<gene>
    <name evidence="16" type="ORF">I858_006005</name>
</gene>
<evidence type="ECO:0000256" key="9">
    <source>
        <dbReference type="ARBA" id="ARBA00022842"/>
    </source>
</evidence>
<dbReference type="CDD" id="cd01562">
    <property type="entry name" value="Thr-dehyd"/>
    <property type="match status" value="1"/>
</dbReference>
<dbReference type="OrthoDB" id="9811476at2"/>
<sequence length="316" mass="33426">MISLNEMKKALQEIRSSIHLTPILTSSQLDKQCGMNVFLKAEHLQKTGSFKIRGATNAVKQAFAKGARFVTAASSGNHGQAVAYVANQLGIPAVIVVPEDANRVKIAAIKAYGAEVEYCGLTSADRIPRAKQCAQENNGVYIPPYDYPAIIAGQGTVGLEILEQVTNIDVIVVPVGGGGLIGGILCAIKNIKPEIKVIGVEPETANDTFLSLQNGKITAISGTSTIADGLRTSQPGDLTFPILKEHLDELVLVTEVEIKKACQFLLERTKQLVEPSGATALAAVMSGKAGKKNDKVVVILSGGNIDLQQISSIIEN</sequence>
<dbReference type="SUPFAM" id="SSF53686">
    <property type="entry name" value="Tryptophan synthase beta subunit-like PLP-dependent enzymes"/>
    <property type="match status" value="1"/>
</dbReference>
<dbReference type="InterPro" id="IPR001926">
    <property type="entry name" value="TrpB-like_PALP"/>
</dbReference>
<dbReference type="Proteomes" id="UP000053354">
    <property type="component" value="Chromosome"/>
</dbReference>
<evidence type="ECO:0000256" key="2">
    <source>
        <dbReference type="ARBA" id="ARBA00001913"/>
    </source>
</evidence>
<dbReference type="RefSeq" id="WP_049694031.1">
    <property type="nucleotide sequence ID" value="NZ_CP016540.2"/>
</dbReference>
<proteinExistence type="inferred from homology"/>
<dbReference type="Gene3D" id="3.40.50.1100">
    <property type="match status" value="2"/>
</dbReference>
<feature type="modified residue" description="N6-(pyridoxal phosphate)lysine" evidence="14">
    <location>
        <position position="51"/>
    </location>
</feature>
<evidence type="ECO:0000256" key="7">
    <source>
        <dbReference type="ARBA" id="ARBA00010869"/>
    </source>
</evidence>
<dbReference type="EC" id="4.3.1.19" evidence="8"/>